<evidence type="ECO:0000313" key="3">
    <source>
        <dbReference type="Proteomes" id="UP000054549"/>
    </source>
</evidence>
<proteinExistence type="predicted"/>
<dbReference type="AlphaFoldDB" id="A0A0C2SZJ0"/>
<feature type="chain" id="PRO_5002155917" evidence="1">
    <location>
        <begin position="23"/>
        <end position="124"/>
    </location>
</feature>
<feature type="signal peptide" evidence="1">
    <location>
        <begin position="1"/>
        <end position="22"/>
    </location>
</feature>
<sequence length="124" mass="13801">MFRSTSYSLLLLPAFLLHTANASTRWDSISTVQYPKYYVVHNGNEAVGDPVNLAQKPDVYNPPPGSNLFVFQNVTMDFIWDMGTISNPNGNLFLGANSDYTTLIWVSEPLPMPWLGMPTSSGIR</sequence>
<organism evidence="2 3">
    <name type="scientific">Amanita muscaria (strain Koide BX008)</name>
    <dbReference type="NCBI Taxonomy" id="946122"/>
    <lineage>
        <taxon>Eukaryota</taxon>
        <taxon>Fungi</taxon>
        <taxon>Dikarya</taxon>
        <taxon>Basidiomycota</taxon>
        <taxon>Agaricomycotina</taxon>
        <taxon>Agaricomycetes</taxon>
        <taxon>Agaricomycetidae</taxon>
        <taxon>Agaricales</taxon>
        <taxon>Pluteineae</taxon>
        <taxon>Amanitaceae</taxon>
        <taxon>Amanita</taxon>
    </lineage>
</organism>
<name>A0A0C2SZJ0_AMAMK</name>
<dbReference type="EMBL" id="KN818314">
    <property type="protein sequence ID" value="KIL59544.1"/>
    <property type="molecule type" value="Genomic_DNA"/>
</dbReference>
<evidence type="ECO:0000313" key="2">
    <source>
        <dbReference type="EMBL" id="KIL59544.1"/>
    </source>
</evidence>
<dbReference type="HOGENOM" id="CLU_2183245_0_0_1"/>
<dbReference type="Proteomes" id="UP000054549">
    <property type="component" value="Unassembled WGS sequence"/>
</dbReference>
<gene>
    <name evidence="2" type="ORF">M378DRAFT_169209</name>
</gene>
<evidence type="ECO:0000256" key="1">
    <source>
        <dbReference type="SAM" id="SignalP"/>
    </source>
</evidence>
<protein>
    <submittedName>
        <fullName evidence="2">Uncharacterized protein</fullName>
    </submittedName>
</protein>
<keyword evidence="3" id="KW-1185">Reference proteome</keyword>
<accession>A0A0C2SZJ0</accession>
<dbReference type="InParanoid" id="A0A0C2SZJ0"/>
<reference evidence="2 3" key="1">
    <citation type="submission" date="2014-04" db="EMBL/GenBank/DDBJ databases">
        <title>Evolutionary Origins and Diversification of the Mycorrhizal Mutualists.</title>
        <authorList>
            <consortium name="DOE Joint Genome Institute"/>
            <consortium name="Mycorrhizal Genomics Consortium"/>
            <person name="Kohler A."/>
            <person name="Kuo A."/>
            <person name="Nagy L.G."/>
            <person name="Floudas D."/>
            <person name="Copeland A."/>
            <person name="Barry K.W."/>
            <person name="Cichocki N."/>
            <person name="Veneault-Fourrey C."/>
            <person name="LaButti K."/>
            <person name="Lindquist E.A."/>
            <person name="Lipzen A."/>
            <person name="Lundell T."/>
            <person name="Morin E."/>
            <person name="Murat C."/>
            <person name="Riley R."/>
            <person name="Ohm R."/>
            <person name="Sun H."/>
            <person name="Tunlid A."/>
            <person name="Henrissat B."/>
            <person name="Grigoriev I.V."/>
            <person name="Hibbett D.S."/>
            <person name="Martin F."/>
        </authorList>
    </citation>
    <scope>NUCLEOTIDE SEQUENCE [LARGE SCALE GENOMIC DNA]</scope>
    <source>
        <strain evidence="2 3">Koide BX008</strain>
    </source>
</reference>
<keyword evidence="1" id="KW-0732">Signal</keyword>